<keyword evidence="2" id="KW-0472">Membrane</keyword>
<dbReference type="NCBIfam" id="TIGR00229">
    <property type="entry name" value="sensory_box"/>
    <property type="match status" value="1"/>
</dbReference>
<dbReference type="AlphaFoldDB" id="A0A561XXD8"/>
<dbReference type="InterPro" id="IPR000014">
    <property type="entry name" value="PAS"/>
</dbReference>
<gene>
    <name evidence="6" type="ORF">ATF69_0437</name>
</gene>
<feature type="domain" description="PAS" evidence="3">
    <location>
        <begin position="350"/>
        <end position="420"/>
    </location>
</feature>
<dbReference type="SMART" id="SM00267">
    <property type="entry name" value="GGDEF"/>
    <property type="match status" value="1"/>
</dbReference>
<feature type="compositionally biased region" description="Basic and acidic residues" evidence="1">
    <location>
        <begin position="9"/>
        <end position="25"/>
    </location>
</feature>
<dbReference type="InterPro" id="IPR035965">
    <property type="entry name" value="PAS-like_dom_sf"/>
</dbReference>
<dbReference type="SMART" id="SM00086">
    <property type="entry name" value="PAC"/>
    <property type="match status" value="1"/>
</dbReference>
<dbReference type="PANTHER" id="PTHR46663">
    <property type="entry name" value="DIGUANYLATE CYCLASE DGCT-RELATED"/>
    <property type="match status" value="1"/>
</dbReference>
<dbReference type="GO" id="GO:0003824">
    <property type="term" value="F:catalytic activity"/>
    <property type="evidence" value="ECO:0007669"/>
    <property type="project" value="UniProtKB-ARBA"/>
</dbReference>
<evidence type="ECO:0000259" key="4">
    <source>
        <dbReference type="PROSITE" id="PS50113"/>
    </source>
</evidence>
<dbReference type="InterPro" id="IPR001610">
    <property type="entry name" value="PAC"/>
</dbReference>
<evidence type="ECO:0000256" key="1">
    <source>
        <dbReference type="SAM" id="MobiDB-lite"/>
    </source>
</evidence>
<evidence type="ECO:0000256" key="2">
    <source>
        <dbReference type="SAM" id="Phobius"/>
    </source>
</evidence>
<dbReference type="InterPro" id="IPR000160">
    <property type="entry name" value="GGDEF_dom"/>
</dbReference>
<dbReference type="CDD" id="cd01949">
    <property type="entry name" value="GGDEF"/>
    <property type="match status" value="1"/>
</dbReference>
<dbReference type="CDD" id="cd12915">
    <property type="entry name" value="PDC2_DGC_like"/>
    <property type="match status" value="1"/>
</dbReference>
<dbReference type="PROSITE" id="PS50112">
    <property type="entry name" value="PAS"/>
    <property type="match status" value="1"/>
</dbReference>
<dbReference type="CDD" id="cd00130">
    <property type="entry name" value="PAS"/>
    <property type="match status" value="1"/>
</dbReference>
<dbReference type="InterPro" id="IPR043128">
    <property type="entry name" value="Rev_trsase/Diguanyl_cyclase"/>
</dbReference>
<feature type="domain" description="PAC" evidence="4">
    <location>
        <begin position="426"/>
        <end position="478"/>
    </location>
</feature>
<sequence length="657" mass="71832">MPRYISRGMEQKDDTTRPPDADDRLEAGAPRRRYRLVTPLSLAIALGCIVAVAGLWLVTLQRVAFEREQAVASAMQSNANLAIAFEQQVFRTLKAAEQVAAFVREQYLQQGTDIDLRDWVERGVIREPMFTIISVVNEQGDIVSSSQETGAVNYSDRAFFKALRASDRDDLFVSEPVLGRVSGQWRIPMALRIVSEGGRFGGVVVMSVDPTNFTDFYRQADLGAQGLLELTGLDGVVRGRKAGGKISFGGDARGLPWFQLRVQDPEGELIDENGAVDGVPRILSYRSMAGYPLMVTVGSTSDEVLAPVMQRRVDYLALAAGASVALLCFGALLIVVLARQRAVADALASSEGLFRATFHQAATGIAHITPEGRILRANDKFCRMLGYSLEELRQRDLFALSDEGEREALRRFLARRLVAHSPVFSPEMEKAYRRKDGGLLWVYEALGLVKDAQGHPDFLVVVTQDISARKELEMRLSHDVLHDALTGLSNRVMFHDRLARVLETARRHGRHAAVLYVDLDGFKSVNDQWGHAAGDLLLQQVARRLEDCVRAEDTVARLGGDEFGIVLATIERADHCEVVAGKVLSAMEQPFVLEGAVAHISASVGAALYPRHGTDADALLAQADAAMYAAKQAGKNRFNIDTALSPLADDGVAGPPV</sequence>
<dbReference type="SUPFAM" id="SSF55073">
    <property type="entry name" value="Nucleotide cyclase"/>
    <property type="match status" value="1"/>
</dbReference>
<dbReference type="SUPFAM" id="SSF55785">
    <property type="entry name" value="PYP-like sensor domain (PAS domain)"/>
    <property type="match status" value="1"/>
</dbReference>
<dbReference type="PANTHER" id="PTHR46663:SF3">
    <property type="entry name" value="SLL0267 PROTEIN"/>
    <property type="match status" value="1"/>
</dbReference>
<evidence type="ECO:0000259" key="5">
    <source>
        <dbReference type="PROSITE" id="PS50887"/>
    </source>
</evidence>
<feature type="region of interest" description="Disordered" evidence="1">
    <location>
        <begin position="1"/>
        <end position="25"/>
    </location>
</feature>
<dbReference type="InterPro" id="IPR000700">
    <property type="entry name" value="PAS-assoc_C"/>
</dbReference>
<dbReference type="Gene3D" id="3.30.450.20">
    <property type="entry name" value="PAS domain"/>
    <property type="match status" value="3"/>
</dbReference>
<dbReference type="EMBL" id="VJWE01000004">
    <property type="protein sequence ID" value="TWG40771.1"/>
    <property type="molecule type" value="Genomic_DNA"/>
</dbReference>
<organism evidence="6 7">
    <name type="scientific">Acidovorax delafieldii</name>
    <name type="common">Pseudomonas delafieldii</name>
    <dbReference type="NCBI Taxonomy" id="47920"/>
    <lineage>
        <taxon>Bacteria</taxon>
        <taxon>Pseudomonadati</taxon>
        <taxon>Pseudomonadota</taxon>
        <taxon>Betaproteobacteria</taxon>
        <taxon>Burkholderiales</taxon>
        <taxon>Comamonadaceae</taxon>
        <taxon>Acidovorax</taxon>
    </lineage>
</organism>
<keyword evidence="2" id="KW-0812">Transmembrane</keyword>
<dbReference type="InterPro" id="IPR052163">
    <property type="entry name" value="DGC-Regulatory_Protein"/>
</dbReference>
<dbReference type="PROSITE" id="PS50887">
    <property type="entry name" value="GGDEF"/>
    <property type="match status" value="1"/>
</dbReference>
<accession>A0A561XXD8</accession>
<proteinExistence type="predicted"/>
<feature type="transmembrane region" description="Helical" evidence="2">
    <location>
        <begin position="315"/>
        <end position="338"/>
    </location>
</feature>
<evidence type="ECO:0000313" key="6">
    <source>
        <dbReference type="EMBL" id="TWG40771.1"/>
    </source>
</evidence>
<dbReference type="Pfam" id="PF13426">
    <property type="entry name" value="PAS_9"/>
    <property type="match status" value="1"/>
</dbReference>
<protein>
    <submittedName>
        <fullName evidence="6">PAS domain S-box-containing protein/diguanylate cyclase (GGDEF)-like protein</fullName>
    </submittedName>
</protein>
<dbReference type="NCBIfam" id="TIGR00254">
    <property type="entry name" value="GGDEF"/>
    <property type="match status" value="1"/>
</dbReference>
<dbReference type="SMART" id="SM00091">
    <property type="entry name" value="PAS"/>
    <property type="match status" value="1"/>
</dbReference>
<dbReference type="Pfam" id="PF00990">
    <property type="entry name" value="GGDEF"/>
    <property type="match status" value="1"/>
</dbReference>
<reference evidence="6 7" key="1">
    <citation type="journal article" date="2015" name="Stand. Genomic Sci.">
        <title>Genomic Encyclopedia of Bacterial and Archaeal Type Strains, Phase III: the genomes of soil and plant-associated and newly described type strains.</title>
        <authorList>
            <person name="Whitman W.B."/>
            <person name="Woyke T."/>
            <person name="Klenk H.P."/>
            <person name="Zhou Y."/>
            <person name="Lilburn T.G."/>
            <person name="Beck B.J."/>
            <person name="De Vos P."/>
            <person name="Vandamme P."/>
            <person name="Eisen J.A."/>
            <person name="Garrity G."/>
            <person name="Hugenholtz P."/>
            <person name="Kyrpides N.C."/>
        </authorList>
    </citation>
    <scope>NUCLEOTIDE SEQUENCE [LARGE SCALE GENOMIC DNA]</scope>
    <source>
        <strain evidence="6 7">DSM 64</strain>
    </source>
</reference>
<keyword evidence="2" id="KW-1133">Transmembrane helix</keyword>
<comment type="caution">
    <text evidence="6">The sequence shown here is derived from an EMBL/GenBank/DDBJ whole genome shotgun (WGS) entry which is preliminary data.</text>
</comment>
<dbReference type="PROSITE" id="PS50113">
    <property type="entry name" value="PAC"/>
    <property type="match status" value="1"/>
</dbReference>
<dbReference type="InterPro" id="IPR029787">
    <property type="entry name" value="Nucleotide_cyclase"/>
</dbReference>
<evidence type="ECO:0000259" key="3">
    <source>
        <dbReference type="PROSITE" id="PS50112"/>
    </source>
</evidence>
<dbReference type="FunFam" id="3.30.70.270:FF:000001">
    <property type="entry name" value="Diguanylate cyclase domain protein"/>
    <property type="match status" value="1"/>
</dbReference>
<feature type="domain" description="GGDEF" evidence="5">
    <location>
        <begin position="510"/>
        <end position="643"/>
    </location>
</feature>
<dbReference type="CDD" id="cd12914">
    <property type="entry name" value="PDC1_DGC_like"/>
    <property type="match status" value="1"/>
</dbReference>
<name>A0A561XXD8_ACIDE</name>
<feature type="transmembrane region" description="Helical" evidence="2">
    <location>
        <begin position="40"/>
        <end position="58"/>
    </location>
</feature>
<evidence type="ECO:0000313" key="7">
    <source>
        <dbReference type="Proteomes" id="UP000321485"/>
    </source>
</evidence>
<dbReference type="Gene3D" id="3.30.70.270">
    <property type="match status" value="1"/>
</dbReference>
<dbReference type="Proteomes" id="UP000321485">
    <property type="component" value="Unassembled WGS sequence"/>
</dbReference>